<dbReference type="AlphaFoldDB" id="B1Q4U4"/>
<protein>
    <submittedName>
        <fullName evidence="1">Uncharacterized protein</fullName>
    </submittedName>
</protein>
<proteinExistence type="evidence at transcript level"/>
<accession>B1Q4U4</accession>
<sequence length="174" mass="19806">MQDYSNMDSTINQFFETATTTFPQPTRPINSYSLEPQELPETSYAVNPENMNFQSWNREETSLGQPEIYSQPKATAVSGGTKEIIEELEELLRHILELYAKLPPSARRLVNLEKFHVPRDLLQDLNMDSVSTSRGVQGAGDLEELSHKLERFKIKTIQLGGGVVKEDDRETGYR</sequence>
<dbReference type="EMBL" id="AB429355">
    <property type="protein sequence ID" value="BAG15870.1"/>
    <property type="molecule type" value="mRNA"/>
</dbReference>
<reference evidence="1" key="1">
    <citation type="journal article" date="2009" name="Biosci. Biotechnol. Biochem.">
        <title>Transcriptome profiling of the mangrove plant Bruguiera gymnorhiza and identification of salt tolerance genes by Agrobacterium functional screening.</title>
        <authorList>
            <person name="Yamanaka T."/>
            <person name="Miyama M."/>
            <person name="Tada Y."/>
        </authorList>
    </citation>
    <scope>NUCLEOTIDE SEQUENCE</scope>
    <source>
        <tissue evidence="1">Leaf</tissue>
    </source>
</reference>
<evidence type="ECO:0000313" key="1">
    <source>
        <dbReference type="EMBL" id="BAG15870.1"/>
    </source>
</evidence>
<name>B1Q4U4_BRUGY</name>
<organism evidence="1">
    <name type="scientific">Bruguiera gymnorhiza</name>
    <name type="common">Burma mangrove</name>
    <name type="synonym">Rhizophora gymnorhiza</name>
    <dbReference type="NCBI Taxonomy" id="39984"/>
    <lineage>
        <taxon>Eukaryota</taxon>
        <taxon>Viridiplantae</taxon>
        <taxon>Streptophyta</taxon>
        <taxon>Embryophyta</taxon>
        <taxon>Tracheophyta</taxon>
        <taxon>Spermatophyta</taxon>
        <taxon>Magnoliopsida</taxon>
        <taxon>eudicotyledons</taxon>
        <taxon>Gunneridae</taxon>
        <taxon>Pentapetalae</taxon>
        <taxon>rosids</taxon>
        <taxon>fabids</taxon>
        <taxon>Malpighiales</taxon>
        <taxon>Rhizophoraceae</taxon>
        <taxon>Bruguiera</taxon>
    </lineage>
</organism>